<dbReference type="EMBL" id="JAHRIO010000087">
    <property type="protein sequence ID" value="MEQ2157499.1"/>
    <property type="molecule type" value="Genomic_DNA"/>
</dbReference>
<dbReference type="Proteomes" id="UP001476798">
    <property type="component" value="Unassembled WGS sequence"/>
</dbReference>
<reference evidence="1 2" key="1">
    <citation type="submission" date="2021-06" db="EMBL/GenBank/DDBJ databases">
        <authorList>
            <person name="Palmer J.M."/>
        </authorList>
    </citation>
    <scope>NUCLEOTIDE SEQUENCE [LARGE SCALE GENOMIC DNA]</scope>
    <source>
        <strain evidence="1 2">GA_2019</strain>
        <tissue evidence="1">Muscle</tissue>
    </source>
</reference>
<comment type="caution">
    <text evidence="1">The sequence shown here is derived from an EMBL/GenBank/DDBJ whole genome shotgun (WGS) entry which is preliminary data.</text>
</comment>
<name>A0ABV0MFJ0_9TELE</name>
<organism evidence="1 2">
    <name type="scientific">Goodea atripinnis</name>
    <dbReference type="NCBI Taxonomy" id="208336"/>
    <lineage>
        <taxon>Eukaryota</taxon>
        <taxon>Metazoa</taxon>
        <taxon>Chordata</taxon>
        <taxon>Craniata</taxon>
        <taxon>Vertebrata</taxon>
        <taxon>Euteleostomi</taxon>
        <taxon>Actinopterygii</taxon>
        <taxon>Neopterygii</taxon>
        <taxon>Teleostei</taxon>
        <taxon>Neoteleostei</taxon>
        <taxon>Acanthomorphata</taxon>
        <taxon>Ovalentaria</taxon>
        <taxon>Atherinomorphae</taxon>
        <taxon>Cyprinodontiformes</taxon>
        <taxon>Goodeidae</taxon>
        <taxon>Goodea</taxon>
    </lineage>
</organism>
<sequence length="78" mass="8395">ALSTDLACVSGLFPPCRLCSLGLKSRGPEVGKQKIPTPILPQVLTRVPTDFGKVPCQVFKDGVNNLVVNSKDLFERGQ</sequence>
<feature type="non-terminal residue" evidence="1">
    <location>
        <position position="1"/>
    </location>
</feature>
<keyword evidence="2" id="KW-1185">Reference proteome</keyword>
<proteinExistence type="predicted"/>
<protein>
    <submittedName>
        <fullName evidence="1">Uncharacterized protein</fullName>
    </submittedName>
</protein>
<evidence type="ECO:0000313" key="1">
    <source>
        <dbReference type="EMBL" id="MEQ2157499.1"/>
    </source>
</evidence>
<gene>
    <name evidence="1" type="ORF">GOODEAATRI_002462</name>
</gene>
<evidence type="ECO:0000313" key="2">
    <source>
        <dbReference type="Proteomes" id="UP001476798"/>
    </source>
</evidence>
<accession>A0ABV0MFJ0</accession>